<evidence type="ECO:0000313" key="1">
    <source>
        <dbReference type="EMBL" id="MFD1325238.1"/>
    </source>
</evidence>
<keyword evidence="2" id="KW-1185">Reference proteome</keyword>
<reference evidence="2" key="1">
    <citation type="journal article" date="2019" name="Int. J. Syst. Evol. Microbiol.">
        <title>The Global Catalogue of Microorganisms (GCM) 10K type strain sequencing project: providing services to taxonomists for standard genome sequencing and annotation.</title>
        <authorList>
            <consortium name="The Broad Institute Genomics Platform"/>
            <consortium name="The Broad Institute Genome Sequencing Center for Infectious Disease"/>
            <person name="Wu L."/>
            <person name="Ma J."/>
        </authorList>
    </citation>
    <scope>NUCLEOTIDE SEQUENCE [LARGE SCALE GENOMIC DNA]</scope>
    <source>
        <strain evidence="2">JCM 31037</strain>
    </source>
</reference>
<gene>
    <name evidence="1" type="ORF">ACFQ4H_29550</name>
</gene>
<name>A0ABW3YRH3_9ACTN</name>
<accession>A0ABW3YRH3</accession>
<evidence type="ECO:0000313" key="2">
    <source>
        <dbReference type="Proteomes" id="UP001597260"/>
    </source>
</evidence>
<comment type="caution">
    <text evidence="1">The sequence shown here is derived from an EMBL/GenBank/DDBJ whole genome shotgun (WGS) entry which is preliminary data.</text>
</comment>
<dbReference type="Proteomes" id="UP001597260">
    <property type="component" value="Unassembled WGS sequence"/>
</dbReference>
<protein>
    <submittedName>
        <fullName evidence="1">Uncharacterized protein</fullName>
    </submittedName>
</protein>
<dbReference type="EMBL" id="JBHTMP010000071">
    <property type="protein sequence ID" value="MFD1325238.1"/>
    <property type="molecule type" value="Genomic_DNA"/>
</dbReference>
<sequence length="65" mass="6619">MADLRDVPVVEAVAVLADKGQADLLTVDTTEVTTLAMGGAGDITSSPMTQLHPVPLSIVTPSVTT</sequence>
<proteinExistence type="predicted"/>
<organism evidence="1 2">
    <name type="scientific">Micromonospora sonneratiae</name>
    <dbReference type="NCBI Taxonomy" id="1184706"/>
    <lineage>
        <taxon>Bacteria</taxon>
        <taxon>Bacillati</taxon>
        <taxon>Actinomycetota</taxon>
        <taxon>Actinomycetes</taxon>
        <taxon>Micromonosporales</taxon>
        <taxon>Micromonosporaceae</taxon>
        <taxon>Micromonospora</taxon>
    </lineage>
</organism>
<dbReference type="RefSeq" id="WP_377577224.1">
    <property type="nucleotide sequence ID" value="NZ_JBHTMP010000071.1"/>
</dbReference>